<comment type="caution">
    <text evidence="2">The sequence shown here is derived from an EMBL/GenBank/DDBJ whole genome shotgun (WGS) entry which is preliminary data.</text>
</comment>
<keyword evidence="3" id="KW-1185">Reference proteome</keyword>
<accession>A0A2T0TJZ4</accession>
<feature type="chain" id="PRO_5015767221" description="Secreted protein" evidence="1">
    <location>
        <begin position="30"/>
        <end position="112"/>
    </location>
</feature>
<gene>
    <name evidence="2" type="ORF">CLV43_101208</name>
</gene>
<name>A0A2T0TJZ4_9PSEU</name>
<keyword evidence="1" id="KW-0732">Signal</keyword>
<dbReference type="EMBL" id="PVTF01000001">
    <property type="protein sequence ID" value="PRY45945.1"/>
    <property type="molecule type" value="Genomic_DNA"/>
</dbReference>
<sequence length="112" mass="10940">MNLRKTIAGAAIALGGATVMLGLGGTANAAVDGNAATTPNLDLELGKVANAGNLASIDTNNPAGKIEAINLDTVGAKALVENVDGQVVPTLLGYDNTEDASNVGVGALVDPS</sequence>
<evidence type="ECO:0000256" key="1">
    <source>
        <dbReference type="SAM" id="SignalP"/>
    </source>
</evidence>
<organism evidence="2 3">
    <name type="scientific">Umezawaea tangerina</name>
    <dbReference type="NCBI Taxonomy" id="84725"/>
    <lineage>
        <taxon>Bacteria</taxon>
        <taxon>Bacillati</taxon>
        <taxon>Actinomycetota</taxon>
        <taxon>Actinomycetes</taxon>
        <taxon>Pseudonocardiales</taxon>
        <taxon>Pseudonocardiaceae</taxon>
        <taxon>Umezawaea</taxon>
    </lineage>
</organism>
<evidence type="ECO:0000313" key="3">
    <source>
        <dbReference type="Proteomes" id="UP000239494"/>
    </source>
</evidence>
<dbReference type="Proteomes" id="UP000239494">
    <property type="component" value="Unassembled WGS sequence"/>
</dbReference>
<feature type="signal peptide" evidence="1">
    <location>
        <begin position="1"/>
        <end position="29"/>
    </location>
</feature>
<evidence type="ECO:0000313" key="2">
    <source>
        <dbReference type="EMBL" id="PRY45945.1"/>
    </source>
</evidence>
<dbReference type="RefSeq" id="WP_106185047.1">
    <property type="nucleotide sequence ID" value="NZ_PVTF01000001.1"/>
</dbReference>
<evidence type="ECO:0008006" key="4">
    <source>
        <dbReference type="Google" id="ProtNLM"/>
    </source>
</evidence>
<protein>
    <recommendedName>
        <fullName evidence="4">Secreted protein</fullName>
    </recommendedName>
</protein>
<proteinExistence type="predicted"/>
<dbReference type="AlphaFoldDB" id="A0A2T0TJZ4"/>
<reference evidence="2 3" key="1">
    <citation type="submission" date="2018-03" db="EMBL/GenBank/DDBJ databases">
        <title>Genomic Encyclopedia of Archaeal and Bacterial Type Strains, Phase II (KMG-II): from individual species to whole genera.</title>
        <authorList>
            <person name="Goeker M."/>
        </authorList>
    </citation>
    <scope>NUCLEOTIDE SEQUENCE [LARGE SCALE GENOMIC DNA]</scope>
    <source>
        <strain evidence="2 3">DSM 44720</strain>
    </source>
</reference>
<dbReference type="OrthoDB" id="3695527at2"/>